<feature type="region of interest" description="Disordered" evidence="1">
    <location>
        <begin position="415"/>
        <end position="436"/>
    </location>
</feature>
<sequence length="436" mass="48287">MTTDYASSQSHVNKTISSSFLRTVCLQDWWLIKAEKDFDGKRLAIGGLTSKQCQVGRVFSSAPIIKRYDIFTLETADGINVMIKGFINRSRTHQHGFPDEVCNHFLIGFPYDWEAYAGEYFGNESNIGGIPSGECSVNVEAPACPNMKSSSSSNWLATFSEETPNKNKKAKSKQEECRNKQLNGNFNNDTGPSSDKVDGVNGIPGQSESRRSCYRARSLKIKFKEGQTTNSSQEVSDFVKSVVNNIDCKSGGKSAFDWPDAGPQDTNSESLLKDHDSGCHKHVSKNCLLSSTTTDARQEPTNENSMGHGEAKSSNLNQSFRSLIGSADCTNELKNTVGNEKCNFHDISMSGRKTKRKLVSTFSQERKHSSIVSPECLSFRRSRSGRLLVPTLEFWHNEQVVYDADGQITGIQKGLPTIETSAGSRSHTQEKKKKRV</sequence>
<dbReference type="KEGG" id="nnu:104594582"/>
<evidence type="ECO:0000313" key="3">
    <source>
        <dbReference type="Proteomes" id="UP000189703"/>
    </source>
</evidence>
<dbReference type="STRING" id="4432.A0A1U7ZJE0"/>
<protein>
    <submittedName>
        <fullName evidence="4">Uncharacterized protein LOC104594582 isoform X1</fullName>
    </submittedName>
</protein>
<dbReference type="AlphaFoldDB" id="A0A1U7ZJE0"/>
<accession>A0A1U7ZJE0</accession>
<feature type="compositionally biased region" description="Polar residues" evidence="1">
    <location>
        <begin position="181"/>
        <end position="193"/>
    </location>
</feature>
<evidence type="ECO:0000313" key="4">
    <source>
        <dbReference type="RefSeq" id="XP_010253233.1"/>
    </source>
</evidence>
<feature type="domain" description="SANTA" evidence="2">
    <location>
        <begin position="24"/>
        <end position="116"/>
    </location>
</feature>
<reference evidence="4" key="1">
    <citation type="submission" date="2025-08" db="UniProtKB">
        <authorList>
            <consortium name="RefSeq"/>
        </authorList>
    </citation>
    <scope>IDENTIFICATION</scope>
</reference>
<evidence type="ECO:0000259" key="2">
    <source>
        <dbReference type="Pfam" id="PF09133"/>
    </source>
</evidence>
<dbReference type="OMA" id="QHTHNAK"/>
<dbReference type="eggNOG" id="ENOG502S0VY">
    <property type="taxonomic scope" value="Eukaryota"/>
</dbReference>
<feature type="region of interest" description="Disordered" evidence="1">
    <location>
        <begin position="181"/>
        <end position="211"/>
    </location>
</feature>
<proteinExistence type="predicted"/>
<dbReference type="Proteomes" id="UP000189703">
    <property type="component" value="Unplaced"/>
</dbReference>
<dbReference type="OrthoDB" id="118550at2759"/>
<organism evidence="3 4">
    <name type="scientific">Nelumbo nucifera</name>
    <name type="common">Sacred lotus</name>
    <dbReference type="NCBI Taxonomy" id="4432"/>
    <lineage>
        <taxon>Eukaryota</taxon>
        <taxon>Viridiplantae</taxon>
        <taxon>Streptophyta</taxon>
        <taxon>Embryophyta</taxon>
        <taxon>Tracheophyta</taxon>
        <taxon>Spermatophyta</taxon>
        <taxon>Magnoliopsida</taxon>
        <taxon>Proteales</taxon>
        <taxon>Nelumbonaceae</taxon>
        <taxon>Nelumbo</taxon>
    </lineage>
</organism>
<dbReference type="RefSeq" id="XP_010253233.1">
    <property type="nucleotide sequence ID" value="XM_010254931.2"/>
</dbReference>
<feature type="region of interest" description="Disordered" evidence="1">
    <location>
        <begin position="253"/>
        <end position="274"/>
    </location>
</feature>
<evidence type="ECO:0000256" key="1">
    <source>
        <dbReference type="SAM" id="MobiDB-lite"/>
    </source>
</evidence>
<feature type="compositionally biased region" description="Polar residues" evidence="1">
    <location>
        <begin position="290"/>
        <end position="305"/>
    </location>
</feature>
<dbReference type="InterPro" id="IPR053090">
    <property type="entry name" value="Centromere_KNL-2_homolog"/>
</dbReference>
<dbReference type="InterPro" id="IPR015216">
    <property type="entry name" value="SANTA"/>
</dbReference>
<dbReference type="PANTHER" id="PTHR35311">
    <property type="entry name" value="KINETOCHORE-ASSOCIATED PROTEIN KNL-2 HOMOLOG"/>
    <property type="match status" value="1"/>
</dbReference>
<dbReference type="PANTHER" id="PTHR35311:SF1">
    <property type="entry name" value="PROTEIN EMBRYO DEFECTIVE 1674"/>
    <property type="match status" value="1"/>
</dbReference>
<feature type="region of interest" description="Disordered" evidence="1">
    <location>
        <begin position="290"/>
        <end position="313"/>
    </location>
</feature>
<keyword evidence="3" id="KW-1185">Reference proteome</keyword>
<name>A0A1U7ZJE0_NELNU</name>
<gene>
    <name evidence="4" type="primary">LOC104594582</name>
</gene>
<dbReference type="GeneID" id="104594582"/>
<dbReference type="InParanoid" id="A0A1U7ZJE0"/>
<dbReference type="Pfam" id="PF09133">
    <property type="entry name" value="SANTA"/>
    <property type="match status" value="1"/>
</dbReference>